<evidence type="ECO:0000313" key="1">
    <source>
        <dbReference type="EMBL" id="JAD63212.1"/>
    </source>
</evidence>
<name>A0A0A9BVB9_ARUDO</name>
<sequence length="66" mass="7145">MCLAKVVLPDPPSPTIETIQPFSPSLGSTSLDMMSSFSLSRSGIFDFSTLLNKDSSSVAWCLFVTR</sequence>
<reference evidence="1" key="2">
    <citation type="journal article" date="2015" name="Data Brief">
        <title>Shoot transcriptome of the giant reed, Arundo donax.</title>
        <authorList>
            <person name="Barrero R.A."/>
            <person name="Guerrero F.D."/>
            <person name="Moolhuijzen P."/>
            <person name="Goolsby J.A."/>
            <person name="Tidwell J."/>
            <person name="Bellgard S.E."/>
            <person name="Bellgard M.I."/>
        </authorList>
    </citation>
    <scope>NUCLEOTIDE SEQUENCE</scope>
    <source>
        <tissue evidence="1">Shoot tissue taken approximately 20 cm above the soil surface</tissue>
    </source>
</reference>
<reference evidence="1" key="1">
    <citation type="submission" date="2014-09" db="EMBL/GenBank/DDBJ databases">
        <authorList>
            <person name="Magalhaes I.L.F."/>
            <person name="Oliveira U."/>
            <person name="Santos F.R."/>
            <person name="Vidigal T.H.D.A."/>
            <person name="Brescovit A.D."/>
            <person name="Santos A.J."/>
        </authorList>
    </citation>
    <scope>NUCLEOTIDE SEQUENCE</scope>
    <source>
        <tissue evidence="1">Shoot tissue taken approximately 20 cm above the soil surface</tissue>
    </source>
</reference>
<proteinExistence type="predicted"/>
<accession>A0A0A9BVB9</accession>
<dbReference type="EMBL" id="GBRH01234683">
    <property type="protein sequence ID" value="JAD63212.1"/>
    <property type="molecule type" value="Transcribed_RNA"/>
</dbReference>
<protein>
    <submittedName>
        <fullName evidence="1">Uncharacterized protein</fullName>
    </submittedName>
</protein>
<organism evidence="1">
    <name type="scientific">Arundo donax</name>
    <name type="common">Giant reed</name>
    <name type="synonym">Donax arundinaceus</name>
    <dbReference type="NCBI Taxonomy" id="35708"/>
    <lineage>
        <taxon>Eukaryota</taxon>
        <taxon>Viridiplantae</taxon>
        <taxon>Streptophyta</taxon>
        <taxon>Embryophyta</taxon>
        <taxon>Tracheophyta</taxon>
        <taxon>Spermatophyta</taxon>
        <taxon>Magnoliopsida</taxon>
        <taxon>Liliopsida</taxon>
        <taxon>Poales</taxon>
        <taxon>Poaceae</taxon>
        <taxon>PACMAD clade</taxon>
        <taxon>Arundinoideae</taxon>
        <taxon>Arundineae</taxon>
        <taxon>Arundo</taxon>
    </lineage>
</organism>
<dbReference type="AlphaFoldDB" id="A0A0A9BVB9"/>